<dbReference type="InterPro" id="IPR004328">
    <property type="entry name" value="BRO1_dom"/>
</dbReference>
<dbReference type="AlphaFoldDB" id="A0A2K1KH16"/>
<dbReference type="PANTHER" id="PTHR23032:SF13">
    <property type="entry name" value="BRO1 DOMAIN-CONTAINING PROTEIN BROX"/>
    <property type="match status" value="1"/>
</dbReference>
<dbReference type="GeneID" id="112283205"/>
<evidence type="ECO:0000259" key="3">
    <source>
        <dbReference type="PROSITE" id="PS51180"/>
    </source>
</evidence>
<evidence type="ECO:0000256" key="2">
    <source>
        <dbReference type="SAM" id="MobiDB-lite"/>
    </source>
</evidence>
<dbReference type="OrthoDB" id="1909455at2759"/>
<evidence type="ECO:0000313" key="6">
    <source>
        <dbReference type="Proteomes" id="UP000006727"/>
    </source>
</evidence>
<reference evidence="4 6" key="2">
    <citation type="journal article" date="2018" name="Plant J.">
        <title>The Physcomitrella patens chromosome-scale assembly reveals moss genome structure and evolution.</title>
        <authorList>
            <person name="Lang D."/>
            <person name="Ullrich K.K."/>
            <person name="Murat F."/>
            <person name="Fuchs J."/>
            <person name="Jenkins J."/>
            <person name="Haas F.B."/>
            <person name="Piednoel M."/>
            <person name="Gundlach H."/>
            <person name="Van Bel M."/>
            <person name="Meyberg R."/>
            <person name="Vives C."/>
            <person name="Morata J."/>
            <person name="Symeonidi A."/>
            <person name="Hiss M."/>
            <person name="Muchero W."/>
            <person name="Kamisugi Y."/>
            <person name="Saleh O."/>
            <person name="Blanc G."/>
            <person name="Decker E.L."/>
            <person name="van Gessel N."/>
            <person name="Grimwood J."/>
            <person name="Hayes R.D."/>
            <person name="Graham S.W."/>
            <person name="Gunter L.E."/>
            <person name="McDaniel S.F."/>
            <person name="Hoernstein S.N.W."/>
            <person name="Larsson A."/>
            <person name="Li F.W."/>
            <person name="Perroud P.F."/>
            <person name="Phillips J."/>
            <person name="Ranjan P."/>
            <person name="Rokshar D.S."/>
            <person name="Rothfels C.J."/>
            <person name="Schneider L."/>
            <person name="Shu S."/>
            <person name="Stevenson D.W."/>
            <person name="Thummler F."/>
            <person name="Tillich M."/>
            <person name="Villarreal Aguilar J.C."/>
            <person name="Widiez T."/>
            <person name="Wong G.K."/>
            <person name="Wymore A."/>
            <person name="Zhang Y."/>
            <person name="Zimmer A.D."/>
            <person name="Quatrano R.S."/>
            <person name="Mayer K.F.X."/>
            <person name="Goodstein D."/>
            <person name="Casacuberta J.M."/>
            <person name="Vandepoele K."/>
            <person name="Reski R."/>
            <person name="Cuming A.C."/>
            <person name="Tuskan G.A."/>
            <person name="Maumus F."/>
            <person name="Salse J."/>
            <person name="Schmutz J."/>
            <person name="Rensing S.A."/>
        </authorList>
    </citation>
    <scope>NUCLEOTIDE SEQUENCE [LARGE SCALE GENOMIC DNA]</scope>
    <source>
        <strain evidence="5 6">cv. Gransden 2004</strain>
    </source>
</reference>
<dbReference type="Gramene" id="Pp3c6_25010V3.3">
    <property type="protein sequence ID" value="Pp3c6_25010V3.3"/>
    <property type="gene ID" value="Pp3c6_25010"/>
</dbReference>
<dbReference type="RefSeq" id="XP_024377406.1">
    <property type="nucleotide sequence ID" value="XM_024521638.2"/>
</dbReference>
<dbReference type="FunCoup" id="A0A2K1KH16">
    <property type="interactions" value="663"/>
</dbReference>
<dbReference type="Proteomes" id="UP000006727">
    <property type="component" value="Chromosome 6"/>
</dbReference>
<dbReference type="SMART" id="SM01041">
    <property type="entry name" value="BRO1"/>
    <property type="match status" value="1"/>
</dbReference>
<dbReference type="Gramene" id="Pp3c6_25010V3.2">
    <property type="protein sequence ID" value="Pp3c6_25010V3.2"/>
    <property type="gene ID" value="Pp3c6_25010"/>
</dbReference>
<dbReference type="KEGG" id="ppp:112283205"/>
<dbReference type="RefSeq" id="XP_024377404.1">
    <property type="nucleotide sequence ID" value="XM_024521636.2"/>
</dbReference>
<dbReference type="PaxDb" id="3218-PP1S53_184V6.1"/>
<dbReference type="InterPro" id="IPR038499">
    <property type="entry name" value="BRO1_sf"/>
</dbReference>
<reference evidence="4 6" key="1">
    <citation type="journal article" date="2008" name="Science">
        <title>The Physcomitrella genome reveals evolutionary insights into the conquest of land by plants.</title>
        <authorList>
            <person name="Rensing S."/>
            <person name="Lang D."/>
            <person name="Zimmer A."/>
            <person name="Terry A."/>
            <person name="Salamov A."/>
            <person name="Shapiro H."/>
            <person name="Nishiyama T."/>
            <person name="Perroud P.-F."/>
            <person name="Lindquist E."/>
            <person name="Kamisugi Y."/>
            <person name="Tanahashi T."/>
            <person name="Sakakibara K."/>
            <person name="Fujita T."/>
            <person name="Oishi K."/>
            <person name="Shin-I T."/>
            <person name="Kuroki Y."/>
            <person name="Toyoda A."/>
            <person name="Suzuki Y."/>
            <person name="Hashimoto A."/>
            <person name="Yamaguchi K."/>
            <person name="Sugano A."/>
            <person name="Kohara Y."/>
            <person name="Fujiyama A."/>
            <person name="Anterola A."/>
            <person name="Aoki S."/>
            <person name="Ashton N."/>
            <person name="Barbazuk W.B."/>
            <person name="Barker E."/>
            <person name="Bennetzen J."/>
            <person name="Bezanilla M."/>
            <person name="Blankenship R."/>
            <person name="Cho S.H."/>
            <person name="Dutcher S."/>
            <person name="Estelle M."/>
            <person name="Fawcett J.A."/>
            <person name="Gundlach H."/>
            <person name="Hanada K."/>
            <person name="Heyl A."/>
            <person name="Hicks K.A."/>
            <person name="Hugh J."/>
            <person name="Lohr M."/>
            <person name="Mayer K."/>
            <person name="Melkozernov A."/>
            <person name="Murata T."/>
            <person name="Nelson D."/>
            <person name="Pils B."/>
            <person name="Prigge M."/>
            <person name="Reiss B."/>
            <person name="Renner T."/>
            <person name="Rombauts S."/>
            <person name="Rushton P."/>
            <person name="Sanderfoot A."/>
            <person name="Schween G."/>
            <person name="Shiu S.-H."/>
            <person name="Stueber K."/>
            <person name="Theodoulou F.L."/>
            <person name="Tu H."/>
            <person name="Van de Peer Y."/>
            <person name="Verrier P.J."/>
            <person name="Waters E."/>
            <person name="Wood A."/>
            <person name="Yang L."/>
            <person name="Cove D."/>
            <person name="Cuming A."/>
            <person name="Hasebe M."/>
            <person name="Lucas S."/>
            <person name="Mishler D.B."/>
            <person name="Reski R."/>
            <person name="Grigoriev I."/>
            <person name="Quatrano R.S."/>
            <person name="Boore J.L."/>
        </authorList>
    </citation>
    <scope>NUCLEOTIDE SEQUENCE [LARGE SCALE GENOMIC DNA]</scope>
    <source>
        <strain evidence="5 6">cv. Gransden 2004</strain>
    </source>
</reference>
<protein>
    <recommendedName>
        <fullName evidence="3">BRO1 domain-containing protein</fullName>
    </recommendedName>
</protein>
<dbReference type="Pfam" id="PF03097">
    <property type="entry name" value="BRO1"/>
    <property type="match status" value="1"/>
</dbReference>
<evidence type="ECO:0000256" key="1">
    <source>
        <dbReference type="ARBA" id="ARBA00008901"/>
    </source>
</evidence>
<keyword evidence="6" id="KW-1185">Reference proteome</keyword>
<dbReference type="EMBL" id="ABEU02000006">
    <property type="protein sequence ID" value="PNR53074.1"/>
    <property type="molecule type" value="Genomic_DNA"/>
</dbReference>
<dbReference type="EnsemblPlants" id="Pp3c6_25010V3.4">
    <property type="protein sequence ID" value="Pp3c6_25010V3.4"/>
    <property type="gene ID" value="Pp3c6_25010"/>
</dbReference>
<evidence type="ECO:0000313" key="5">
    <source>
        <dbReference type="EnsemblPlants" id="Pp3c6_25010V3.1"/>
    </source>
</evidence>
<dbReference type="PROSITE" id="PS51180">
    <property type="entry name" value="BRO1"/>
    <property type="match status" value="1"/>
</dbReference>
<accession>A0A2K1KH16</accession>
<gene>
    <name evidence="5" type="primary">LOC112283205</name>
    <name evidence="4" type="ORF">PHYPA_009449</name>
</gene>
<dbReference type="Gene3D" id="1.25.40.280">
    <property type="entry name" value="alix/aip1 like domains"/>
    <property type="match status" value="1"/>
</dbReference>
<dbReference type="PANTHER" id="PTHR23032">
    <property type="entry name" value="BRO1 DOMAIN-CONTAINING PROTEIN BROX"/>
    <property type="match status" value="1"/>
</dbReference>
<feature type="region of interest" description="Disordered" evidence="2">
    <location>
        <begin position="428"/>
        <end position="461"/>
    </location>
</feature>
<evidence type="ECO:0000313" key="4">
    <source>
        <dbReference type="EMBL" id="PNR53074.1"/>
    </source>
</evidence>
<feature type="domain" description="BRO1" evidence="3">
    <location>
        <begin position="28"/>
        <end position="451"/>
    </location>
</feature>
<dbReference type="EnsemblPlants" id="Pp3c6_25010V3.1">
    <property type="protein sequence ID" value="Pp3c6_25010V3.1"/>
    <property type="gene ID" value="Pp3c6_25010"/>
</dbReference>
<dbReference type="RefSeq" id="XP_024377405.1">
    <property type="nucleotide sequence ID" value="XM_024521637.2"/>
</dbReference>
<dbReference type="Gramene" id="Pp3c6_25010V3.4">
    <property type="protein sequence ID" value="Pp3c6_25010V3.4"/>
    <property type="gene ID" value="Pp3c6_25010"/>
</dbReference>
<name>A0A2K1KH16_PHYPA</name>
<dbReference type="Gramene" id="Pp3c6_25010V3.1">
    <property type="protein sequence ID" value="Pp3c6_25010V3.1"/>
    <property type="gene ID" value="Pp3c6_25010"/>
</dbReference>
<proteinExistence type="inferred from homology"/>
<sequence>MGCVLSSEALHDTSPAPAVTVGVGGEVYVYVPGLRAPKYVDLREQLQGSISADLLLRLQQLRSQVLITSGKNMPASKSKRLRRSHHQDTSTAVDLEKALVNYLPVLLGFVTGGEKLSSGLVFEWTNVEDEKQETALGSVYYELLSVLHLLGYLALQEANICLTPRPPAEGYSPKVTEDNKRDAIELLLKAASYFECALRAVLPHTPEVIKAKLPADLTEPMLKALENQALGQGVELQLGFAVDNVKASLAVKRRLACEHVKVWEEVNENIERVPLADGWREKHLLFVKWKLLEARAGAYYFHGLILDEGYEDDTHAQAITCLKAADTCLKDSQIIKIEFGNAEPKTKGPPLSGPMKYLSEKVPREMLAKARVFSEHYRNEKFPATTPLLPVFSLALRADEFNLPPVDPAWEKVTGYEVRQTQFSDRPAFLAKKDLNPKQNGLSDLRRSQPMMDAPATVQSR</sequence>
<dbReference type="InterPro" id="IPR038898">
    <property type="entry name" value="BROX"/>
</dbReference>
<organism evidence="4">
    <name type="scientific">Physcomitrium patens</name>
    <name type="common">Spreading-leaved earth moss</name>
    <name type="synonym">Physcomitrella patens</name>
    <dbReference type="NCBI Taxonomy" id="3218"/>
    <lineage>
        <taxon>Eukaryota</taxon>
        <taxon>Viridiplantae</taxon>
        <taxon>Streptophyta</taxon>
        <taxon>Embryophyta</taxon>
        <taxon>Bryophyta</taxon>
        <taxon>Bryophytina</taxon>
        <taxon>Bryopsida</taxon>
        <taxon>Funariidae</taxon>
        <taxon>Funariales</taxon>
        <taxon>Funariaceae</taxon>
        <taxon>Physcomitrium</taxon>
    </lineage>
</organism>
<dbReference type="EnsemblPlants" id="Pp3c6_25010V3.3">
    <property type="protein sequence ID" value="Pp3c6_25010V3.3"/>
    <property type="gene ID" value="Pp3c6_25010"/>
</dbReference>
<reference evidence="5" key="3">
    <citation type="submission" date="2020-12" db="UniProtKB">
        <authorList>
            <consortium name="EnsemblPlants"/>
        </authorList>
    </citation>
    <scope>IDENTIFICATION</scope>
</reference>
<dbReference type="CDD" id="cd09034">
    <property type="entry name" value="BRO1_Alix_like"/>
    <property type="match status" value="1"/>
</dbReference>
<dbReference type="EnsemblPlants" id="Pp3c6_25010V3.2">
    <property type="protein sequence ID" value="Pp3c6_25010V3.2"/>
    <property type="gene ID" value="Pp3c6_25010"/>
</dbReference>
<comment type="similarity">
    <text evidence="1">Belongs to the BROX family.</text>
</comment>
<dbReference type="RefSeq" id="XP_024377409.1">
    <property type="nucleotide sequence ID" value="XM_024521641.2"/>
</dbReference>